<name>A0AAW0SS61_SCYPA</name>
<reference evidence="1 2" key="1">
    <citation type="submission" date="2023-03" db="EMBL/GenBank/DDBJ databases">
        <title>High-quality genome of Scylla paramamosain provides insights in environmental adaptation.</title>
        <authorList>
            <person name="Zhang L."/>
        </authorList>
    </citation>
    <scope>NUCLEOTIDE SEQUENCE [LARGE SCALE GENOMIC DNA]</scope>
    <source>
        <strain evidence="1">LZ_2023a</strain>
        <tissue evidence="1">Muscle</tissue>
    </source>
</reference>
<sequence>MSDTKTAYETHFNFRSSSTPRVWGGEKLKAGDGVCGQGAGRDLAGLHHPSRFWFSSKKVRPSISRWRCEEENVPPDCVQTPGVAPRVLVSRRRE</sequence>
<protein>
    <submittedName>
        <fullName evidence="1">Uncharacterized protein</fullName>
    </submittedName>
</protein>
<dbReference type="EMBL" id="JARAKH010000047">
    <property type="protein sequence ID" value="KAK8377804.1"/>
    <property type="molecule type" value="Genomic_DNA"/>
</dbReference>
<organism evidence="1 2">
    <name type="scientific">Scylla paramamosain</name>
    <name type="common">Mud crab</name>
    <dbReference type="NCBI Taxonomy" id="85552"/>
    <lineage>
        <taxon>Eukaryota</taxon>
        <taxon>Metazoa</taxon>
        <taxon>Ecdysozoa</taxon>
        <taxon>Arthropoda</taxon>
        <taxon>Crustacea</taxon>
        <taxon>Multicrustacea</taxon>
        <taxon>Malacostraca</taxon>
        <taxon>Eumalacostraca</taxon>
        <taxon>Eucarida</taxon>
        <taxon>Decapoda</taxon>
        <taxon>Pleocyemata</taxon>
        <taxon>Brachyura</taxon>
        <taxon>Eubrachyura</taxon>
        <taxon>Portunoidea</taxon>
        <taxon>Portunidae</taxon>
        <taxon>Portuninae</taxon>
        <taxon>Scylla</taxon>
    </lineage>
</organism>
<evidence type="ECO:0000313" key="2">
    <source>
        <dbReference type="Proteomes" id="UP001487740"/>
    </source>
</evidence>
<evidence type="ECO:0000313" key="1">
    <source>
        <dbReference type="EMBL" id="KAK8377804.1"/>
    </source>
</evidence>
<comment type="caution">
    <text evidence="1">The sequence shown here is derived from an EMBL/GenBank/DDBJ whole genome shotgun (WGS) entry which is preliminary data.</text>
</comment>
<gene>
    <name evidence="1" type="ORF">O3P69_014031</name>
</gene>
<dbReference type="AlphaFoldDB" id="A0AAW0SS61"/>
<dbReference type="Proteomes" id="UP001487740">
    <property type="component" value="Unassembled WGS sequence"/>
</dbReference>
<keyword evidence="2" id="KW-1185">Reference proteome</keyword>
<accession>A0AAW0SS61</accession>
<proteinExistence type="predicted"/>